<dbReference type="AlphaFoldDB" id="A0A1V4KAH6"/>
<protein>
    <submittedName>
        <fullName evidence="2">Uncharacterized protein</fullName>
    </submittedName>
</protein>
<dbReference type="Proteomes" id="UP000190648">
    <property type="component" value="Unassembled WGS sequence"/>
</dbReference>
<proteinExistence type="predicted"/>
<accession>A0A1V4KAH6</accession>
<dbReference type="OrthoDB" id="10585124at2759"/>
<keyword evidence="3" id="KW-1185">Reference proteome</keyword>
<gene>
    <name evidence="2" type="ORF">AV530_009912</name>
</gene>
<name>A0A1V4KAH6_PATFA</name>
<feature type="compositionally biased region" description="Basic and acidic residues" evidence="1">
    <location>
        <begin position="55"/>
        <end position="64"/>
    </location>
</feature>
<reference evidence="2 3" key="1">
    <citation type="submission" date="2016-02" db="EMBL/GenBank/DDBJ databases">
        <title>Band-tailed pigeon sequencing and assembly.</title>
        <authorList>
            <person name="Soares A.E."/>
            <person name="Novak B.J."/>
            <person name="Rice E.S."/>
            <person name="O'Connell B."/>
            <person name="Chang D."/>
            <person name="Weber S."/>
            <person name="Shapiro B."/>
        </authorList>
    </citation>
    <scope>NUCLEOTIDE SEQUENCE [LARGE SCALE GENOMIC DNA]</scope>
    <source>
        <strain evidence="2">BTP2013</strain>
        <tissue evidence="2">Blood</tissue>
    </source>
</reference>
<sequence length="89" mass="9764">MVNVSQRFSPRSYRVTHLAQSSGTGVNGKRYDAQPVVNSVCGLAEQSVLNPSQHGYKEGSPREEELMEQLAKAEAKQEKEDVGRGQKAC</sequence>
<dbReference type="EMBL" id="LSYS01003973">
    <property type="protein sequence ID" value="OPJ81469.1"/>
    <property type="molecule type" value="Genomic_DNA"/>
</dbReference>
<evidence type="ECO:0000256" key="1">
    <source>
        <dbReference type="SAM" id="MobiDB-lite"/>
    </source>
</evidence>
<feature type="region of interest" description="Disordered" evidence="1">
    <location>
        <begin position="51"/>
        <end position="89"/>
    </location>
</feature>
<feature type="compositionally biased region" description="Basic and acidic residues" evidence="1">
    <location>
        <begin position="71"/>
        <end position="89"/>
    </location>
</feature>
<comment type="caution">
    <text evidence="2">The sequence shown here is derived from an EMBL/GenBank/DDBJ whole genome shotgun (WGS) entry which is preliminary data.</text>
</comment>
<evidence type="ECO:0000313" key="2">
    <source>
        <dbReference type="EMBL" id="OPJ81469.1"/>
    </source>
</evidence>
<evidence type="ECO:0000313" key="3">
    <source>
        <dbReference type="Proteomes" id="UP000190648"/>
    </source>
</evidence>
<organism evidence="2 3">
    <name type="scientific">Patagioenas fasciata monilis</name>
    <dbReference type="NCBI Taxonomy" id="372326"/>
    <lineage>
        <taxon>Eukaryota</taxon>
        <taxon>Metazoa</taxon>
        <taxon>Chordata</taxon>
        <taxon>Craniata</taxon>
        <taxon>Vertebrata</taxon>
        <taxon>Euteleostomi</taxon>
        <taxon>Archelosauria</taxon>
        <taxon>Archosauria</taxon>
        <taxon>Dinosauria</taxon>
        <taxon>Saurischia</taxon>
        <taxon>Theropoda</taxon>
        <taxon>Coelurosauria</taxon>
        <taxon>Aves</taxon>
        <taxon>Neognathae</taxon>
        <taxon>Neoaves</taxon>
        <taxon>Columbimorphae</taxon>
        <taxon>Columbiformes</taxon>
        <taxon>Columbidae</taxon>
        <taxon>Patagioenas</taxon>
    </lineage>
</organism>